<reference evidence="1 2" key="1">
    <citation type="submission" date="2019-04" db="EMBL/GenBank/DDBJ databases">
        <title>Corynebacterium endometrii sp. nov., isolated from the uterus of a cow with endometritis.</title>
        <authorList>
            <person name="Ballas P."/>
            <person name="Ruckert C."/>
            <person name="Wagener K."/>
            <person name="Drillich M."/>
            <person name="Kaempfer P."/>
            <person name="Busse H.-J."/>
            <person name="Ehling-Schulz M."/>
        </authorList>
    </citation>
    <scope>NUCLEOTIDE SEQUENCE [LARGE SCALE GENOMIC DNA]</scope>
    <source>
        <strain evidence="1 2">LMM-1653</strain>
    </source>
</reference>
<dbReference type="KEGG" id="cee:CENDO_05645"/>
<gene>
    <name evidence="1" type="ORF">CENDO_05645</name>
</gene>
<evidence type="ECO:0000313" key="2">
    <source>
        <dbReference type="Proteomes" id="UP000296352"/>
    </source>
</evidence>
<keyword evidence="2" id="KW-1185">Reference proteome</keyword>
<sequence>MRVATQQEWQARLDDHVAQATQLTEGHLARRSKQQRHPVEDFLFDYYPVRPSQLKKWHPGAGVVLQGSPPHARWRDYTSDSLGTWLDVEALWERRGQSIEFIREFLSRTADNPAHFDCFGLHEWAMVYRTNKPRHNLPLRLGVEGTNAVVENHKIKCTHYDAYRFFTEPARPLNLTVLDREGQIDKDQCGCVHVTMDLYKWASKLGPLVPGDLFLATFRLALEARTLDMEASPYDCRGLGYGVVAIETPAGKAEYVDRQRRLAEKAKPLRDRLVAAIDAGSAIRMGT</sequence>
<accession>A0A4P7QFU3</accession>
<proteinExistence type="predicted"/>
<protein>
    <recommendedName>
        <fullName evidence="3">3-methyladenine DNA glycosylase</fullName>
    </recommendedName>
</protein>
<dbReference type="RefSeq" id="WP_136141150.1">
    <property type="nucleotide sequence ID" value="NZ_CP039247.1"/>
</dbReference>
<name>A0A4P7QFU3_9CORY</name>
<dbReference type="AlphaFoldDB" id="A0A4P7QFU3"/>
<dbReference type="EMBL" id="CP039247">
    <property type="protein sequence ID" value="QCB28409.1"/>
    <property type="molecule type" value="Genomic_DNA"/>
</dbReference>
<evidence type="ECO:0000313" key="1">
    <source>
        <dbReference type="EMBL" id="QCB28409.1"/>
    </source>
</evidence>
<organism evidence="1 2">
    <name type="scientific">Corynebacterium endometrii</name>
    <dbReference type="NCBI Taxonomy" id="2488819"/>
    <lineage>
        <taxon>Bacteria</taxon>
        <taxon>Bacillati</taxon>
        <taxon>Actinomycetota</taxon>
        <taxon>Actinomycetes</taxon>
        <taxon>Mycobacteriales</taxon>
        <taxon>Corynebacteriaceae</taxon>
        <taxon>Corynebacterium</taxon>
    </lineage>
</organism>
<dbReference type="OrthoDB" id="9790578at2"/>
<evidence type="ECO:0008006" key="3">
    <source>
        <dbReference type="Google" id="ProtNLM"/>
    </source>
</evidence>
<dbReference type="Proteomes" id="UP000296352">
    <property type="component" value="Chromosome"/>
</dbReference>